<protein>
    <submittedName>
        <fullName evidence="1">Uncharacterized protein</fullName>
    </submittedName>
</protein>
<dbReference type="STRING" id="1450535.A0A317VBA9"/>
<dbReference type="EMBL" id="MSFK01000042">
    <property type="protein sequence ID" value="PWY69210.1"/>
    <property type="molecule type" value="Genomic_DNA"/>
</dbReference>
<dbReference type="AlphaFoldDB" id="A0A317VBA9"/>
<dbReference type="Proteomes" id="UP000246702">
    <property type="component" value="Unassembled WGS sequence"/>
</dbReference>
<evidence type="ECO:0000313" key="2">
    <source>
        <dbReference type="Proteomes" id="UP000246702"/>
    </source>
</evidence>
<comment type="caution">
    <text evidence="1">The sequence shown here is derived from an EMBL/GenBank/DDBJ whole genome shotgun (WGS) entry which is preliminary data.</text>
</comment>
<dbReference type="RefSeq" id="XP_025462415.1">
    <property type="nucleotide sequence ID" value="XM_025612835.1"/>
</dbReference>
<evidence type="ECO:0000313" key="1">
    <source>
        <dbReference type="EMBL" id="PWY69210.1"/>
    </source>
</evidence>
<reference evidence="1 2" key="1">
    <citation type="submission" date="2016-12" db="EMBL/GenBank/DDBJ databases">
        <title>The genomes of Aspergillus section Nigri reveals drivers in fungal speciation.</title>
        <authorList>
            <consortium name="DOE Joint Genome Institute"/>
            <person name="Vesth T.C."/>
            <person name="Nybo J."/>
            <person name="Theobald S."/>
            <person name="Brandl J."/>
            <person name="Frisvad J.C."/>
            <person name="Nielsen K.F."/>
            <person name="Lyhne E.K."/>
            <person name="Kogle M.E."/>
            <person name="Kuo A."/>
            <person name="Riley R."/>
            <person name="Clum A."/>
            <person name="Nolan M."/>
            <person name="Lipzen A."/>
            <person name="Salamov A."/>
            <person name="Henrissat B."/>
            <person name="Wiebenga A."/>
            <person name="De Vries R.P."/>
            <person name="Grigoriev I.V."/>
            <person name="Mortensen U.H."/>
            <person name="Andersen M.R."/>
            <person name="Baker S.E."/>
        </authorList>
    </citation>
    <scope>NUCLEOTIDE SEQUENCE [LARGE SCALE GENOMIC DNA]</scope>
    <source>
        <strain evidence="1 2">CBS 115572</strain>
    </source>
</reference>
<name>A0A317VBA9_9EURO</name>
<accession>A0A317VBA9</accession>
<sequence length="58" mass="6455">MALPTPLMLDPAMLAQSTLANPDVPDSDYEYEYHPTETEVRISCHCGHCLDSLFVGRC</sequence>
<organism evidence="1 2">
    <name type="scientific">Aspergillus sclerotioniger CBS 115572</name>
    <dbReference type="NCBI Taxonomy" id="1450535"/>
    <lineage>
        <taxon>Eukaryota</taxon>
        <taxon>Fungi</taxon>
        <taxon>Dikarya</taxon>
        <taxon>Ascomycota</taxon>
        <taxon>Pezizomycotina</taxon>
        <taxon>Eurotiomycetes</taxon>
        <taxon>Eurotiomycetidae</taxon>
        <taxon>Eurotiales</taxon>
        <taxon>Aspergillaceae</taxon>
        <taxon>Aspergillus</taxon>
        <taxon>Aspergillus subgen. Circumdati</taxon>
    </lineage>
</organism>
<keyword evidence="2" id="KW-1185">Reference proteome</keyword>
<dbReference type="GeneID" id="37114978"/>
<gene>
    <name evidence="1" type="ORF">BO94DRAFT_540096</name>
</gene>
<proteinExistence type="predicted"/>